<dbReference type="GO" id="GO:0003735">
    <property type="term" value="F:structural constituent of ribosome"/>
    <property type="evidence" value="ECO:0007669"/>
    <property type="project" value="InterPro"/>
</dbReference>
<evidence type="ECO:0000256" key="4">
    <source>
        <dbReference type="ARBA" id="ARBA00035227"/>
    </source>
</evidence>
<dbReference type="Gene3D" id="6.20.340.10">
    <property type="match status" value="1"/>
</dbReference>
<evidence type="ECO:0000313" key="6">
    <source>
        <dbReference type="EMBL" id="KZS07223.1"/>
    </source>
</evidence>
<evidence type="ECO:0000256" key="5">
    <source>
        <dbReference type="ARBA" id="ARBA00035333"/>
    </source>
</evidence>
<dbReference type="HAMAP" id="MF_00349">
    <property type="entry name" value="Ribosomal_eL34"/>
    <property type="match status" value="1"/>
</dbReference>
<name>A0A0P5HBD4_9CRUS</name>
<dbReference type="GO" id="GO:1990904">
    <property type="term" value="C:ribonucleoprotein complex"/>
    <property type="evidence" value="ECO:0007669"/>
    <property type="project" value="UniProtKB-KW"/>
</dbReference>
<organism evidence="6 7">
    <name type="scientific">Daphnia magna</name>
    <dbReference type="NCBI Taxonomy" id="35525"/>
    <lineage>
        <taxon>Eukaryota</taxon>
        <taxon>Metazoa</taxon>
        <taxon>Ecdysozoa</taxon>
        <taxon>Arthropoda</taxon>
        <taxon>Crustacea</taxon>
        <taxon>Branchiopoda</taxon>
        <taxon>Diplostraca</taxon>
        <taxon>Cladocera</taxon>
        <taxon>Anomopoda</taxon>
        <taxon>Daphniidae</taxon>
        <taxon>Daphnia</taxon>
    </lineage>
</organism>
<comment type="caution">
    <text evidence="6">The sequence shown here is derived from an EMBL/GenBank/DDBJ whole genome shotgun (WGS) entry which is preliminary data.</text>
</comment>
<accession>A0A0P5HBD4</accession>
<dbReference type="AlphaFoldDB" id="A0A0P5HBD4"/>
<dbReference type="Proteomes" id="UP000076858">
    <property type="component" value="Unassembled WGS sequence"/>
</dbReference>
<dbReference type="InterPro" id="IPR018065">
    <property type="entry name" value="Ribosomal_eL34_CS"/>
</dbReference>
<dbReference type="InterPro" id="IPR047868">
    <property type="entry name" value="Ribosomal_L34e_arc-type"/>
</dbReference>
<dbReference type="EMBL" id="LRGB01002536">
    <property type="protein sequence ID" value="KZS07223.1"/>
    <property type="molecule type" value="Genomic_DNA"/>
</dbReference>
<dbReference type="Gene3D" id="6.20.370.70">
    <property type="match status" value="1"/>
</dbReference>
<evidence type="ECO:0000256" key="3">
    <source>
        <dbReference type="ARBA" id="ARBA00023274"/>
    </source>
</evidence>
<protein>
    <recommendedName>
        <fullName evidence="4">Large ribosomal subunit protein eL34</fullName>
    </recommendedName>
    <alternativeName>
        <fullName evidence="5">60S ribosomal protein L34</fullName>
    </alternativeName>
</protein>
<dbReference type="Pfam" id="PF01199">
    <property type="entry name" value="Ribosomal_L34e"/>
    <property type="match status" value="1"/>
</dbReference>
<dbReference type="OrthoDB" id="277449at2759"/>
<gene>
    <name evidence="6" type="ORF">APZ42_029106</name>
</gene>
<sequence length="119" mass="13866">MAQRLTYRRRLSYNTASNQRRIVRTPGGRLVYQYKKKQRKIPKCGMCKTTLRGIRPARAHERKRMSLRQKKVYRAYGGCLCHSCVREKIVRAFLIEEQKIVAKVLKAQQAAVKSSKGKV</sequence>
<proteinExistence type="inferred from homology"/>
<dbReference type="STRING" id="35525.A0A0P5HBD4"/>
<keyword evidence="3" id="KW-0687">Ribonucleoprotein</keyword>
<reference evidence="6 7" key="1">
    <citation type="submission" date="2016-03" db="EMBL/GenBank/DDBJ databases">
        <title>EvidentialGene: Evidence-directed Construction of Genes on Genomes.</title>
        <authorList>
            <person name="Gilbert D.G."/>
            <person name="Choi J.-H."/>
            <person name="Mockaitis K."/>
            <person name="Colbourne J."/>
            <person name="Pfrender M."/>
        </authorList>
    </citation>
    <scope>NUCLEOTIDE SEQUENCE [LARGE SCALE GENOMIC DNA]</scope>
    <source>
        <strain evidence="6 7">Xinb3</strain>
        <tissue evidence="6">Complete organism</tissue>
    </source>
</reference>
<evidence type="ECO:0000256" key="1">
    <source>
        <dbReference type="ARBA" id="ARBA00009875"/>
    </source>
</evidence>
<dbReference type="GO" id="GO:0006412">
    <property type="term" value="P:translation"/>
    <property type="evidence" value="ECO:0007669"/>
    <property type="project" value="InterPro"/>
</dbReference>
<dbReference type="InterPro" id="IPR038562">
    <property type="entry name" value="Ribosomal_eL34_C_sf"/>
</dbReference>
<dbReference type="PRINTS" id="PR01250">
    <property type="entry name" value="RIBOSOMALL34"/>
</dbReference>
<keyword evidence="7" id="KW-1185">Reference proteome</keyword>
<dbReference type="PROSITE" id="PS01145">
    <property type="entry name" value="RIBOSOMAL_L34E"/>
    <property type="match status" value="1"/>
</dbReference>
<comment type="similarity">
    <text evidence="1">Belongs to the eukaryotic ribosomal protein eL34 family.</text>
</comment>
<dbReference type="InterPro" id="IPR008195">
    <property type="entry name" value="Ribosomal_eL34"/>
</dbReference>
<dbReference type="GO" id="GO:0005840">
    <property type="term" value="C:ribosome"/>
    <property type="evidence" value="ECO:0007669"/>
    <property type="project" value="UniProtKB-KW"/>
</dbReference>
<keyword evidence="2 6" id="KW-0689">Ribosomal protein</keyword>
<dbReference type="PANTHER" id="PTHR46595">
    <property type="entry name" value="60S RIBOSOMAL PROTEIN L34"/>
    <property type="match status" value="1"/>
</dbReference>
<evidence type="ECO:0000313" key="7">
    <source>
        <dbReference type="Proteomes" id="UP000076858"/>
    </source>
</evidence>
<evidence type="ECO:0000256" key="2">
    <source>
        <dbReference type="ARBA" id="ARBA00022980"/>
    </source>
</evidence>